<keyword evidence="2" id="KW-0805">Transcription regulation</keyword>
<dbReference type="Pfam" id="PF03466">
    <property type="entry name" value="LysR_substrate"/>
    <property type="match status" value="1"/>
</dbReference>
<proteinExistence type="inferred from homology"/>
<dbReference type="InterPro" id="IPR005119">
    <property type="entry name" value="LysR_subst-bd"/>
</dbReference>
<feature type="domain" description="HTH lysR-type" evidence="5">
    <location>
        <begin position="5"/>
        <end position="62"/>
    </location>
</feature>
<dbReference type="RefSeq" id="WP_149526841.1">
    <property type="nucleotide sequence ID" value="NZ_CP030848.1"/>
</dbReference>
<evidence type="ECO:0000313" key="6">
    <source>
        <dbReference type="EMBL" id="MDM1047763.1"/>
    </source>
</evidence>
<dbReference type="Proteomes" id="UP001170954">
    <property type="component" value="Unassembled WGS sequence"/>
</dbReference>
<reference evidence="6" key="2">
    <citation type="journal article" date="2022" name="Sci. Total Environ.">
        <title>Prevalence, transmission, and molecular epidemiology of tet(X)-positive bacteria among humans, animals, and environmental niches in China: An epidemiological, and genomic-based study.</title>
        <authorList>
            <person name="Dong N."/>
            <person name="Zeng Y."/>
            <person name="Cai C."/>
            <person name="Sun C."/>
            <person name="Lu J."/>
            <person name="Liu C."/>
            <person name="Zhou H."/>
            <person name="Sun Q."/>
            <person name="Shu L."/>
            <person name="Wang H."/>
            <person name="Wang Y."/>
            <person name="Wang S."/>
            <person name="Wu C."/>
            <person name="Chan E.W."/>
            <person name="Chen G."/>
            <person name="Shen Z."/>
            <person name="Chen S."/>
            <person name="Zhang R."/>
        </authorList>
    </citation>
    <scope>NUCLEOTIDE SEQUENCE</scope>
    <source>
        <strain evidence="6">R1692</strain>
    </source>
</reference>
<sequence>MNYQIELRHLQYFKVLAEELHFRRAAERLYIAQPGLSRQIKQLEEYYRAPLFIRDKRNVALTVAGEYLKTEVDLLFNQMGIIKTQIEKIAEGKLTSLKLGFIGSAVQAILPQLLVELKQQQPLIDITLNELTNEAQLDMLLRNELDFGFVRIKDTPIGLRSIPILTDHFALVVPKTHPLGKSKKVNLQDFKDESFILFSKEYSNSYYELVMSIFQDQGFQPHVALKTVNALSIFNLVSQGLGVAIVPSSLKKGYHTHVDFLELQHIPQRTTLSLLWNDNSRNPGIDLLLNIVKNIEKRNLKK</sequence>
<keyword evidence="7" id="KW-1185">Reference proteome</keyword>
<evidence type="ECO:0000256" key="4">
    <source>
        <dbReference type="ARBA" id="ARBA00023163"/>
    </source>
</evidence>
<keyword evidence="4" id="KW-0804">Transcription</keyword>
<gene>
    <name evidence="6" type="ORF">HX018_05875</name>
</gene>
<evidence type="ECO:0000313" key="7">
    <source>
        <dbReference type="Proteomes" id="UP001170954"/>
    </source>
</evidence>
<evidence type="ECO:0000256" key="1">
    <source>
        <dbReference type="ARBA" id="ARBA00009437"/>
    </source>
</evidence>
<dbReference type="Pfam" id="PF00126">
    <property type="entry name" value="HTH_1"/>
    <property type="match status" value="1"/>
</dbReference>
<dbReference type="InterPro" id="IPR036388">
    <property type="entry name" value="WH-like_DNA-bd_sf"/>
</dbReference>
<keyword evidence="3" id="KW-0238">DNA-binding</keyword>
<name>A0ABT7NKK5_9SPHI</name>
<dbReference type="SUPFAM" id="SSF53850">
    <property type="entry name" value="Periplasmic binding protein-like II"/>
    <property type="match status" value="1"/>
</dbReference>
<dbReference type="PANTHER" id="PTHR30346:SF0">
    <property type="entry name" value="HCA OPERON TRANSCRIPTIONAL ACTIVATOR HCAR"/>
    <property type="match status" value="1"/>
</dbReference>
<dbReference type="InterPro" id="IPR000847">
    <property type="entry name" value="LysR_HTH_N"/>
</dbReference>
<dbReference type="InterPro" id="IPR036390">
    <property type="entry name" value="WH_DNA-bd_sf"/>
</dbReference>
<dbReference type="PRINTS" id="PR00039">
    <property type="entry name" value="HTHLYSR"/>
</dbReference>
<dbReference type="Gene3D" id="3.40.190.10">
    <property type="entry name" value="Periplasmic binding protein-like II"/>
    <property type="match status" value="2"/>
</dbReference>
<evidence type="ECO:0000259" key="5">
    <source>
        <dbReference type="PROSITE" id="PS50931"/>
    </source>
</evidence>
<dbReference type="PROSITE" id="PS50931">
    <property type="entry name" value="HTH_LYSR"/>
    <property type="match status" value="1"/>
</dbReference>
<evidence type="ECO:0000256" key="3">
    <source>
        <dbReference type="ARBA" id="ARBA00023125"/>
    </source>
</evidence>
<dbReference type="EMBL" id="JACAGK010000012">
    <property type="protein sequence ID" value="MDM1047763.1"/>
    <property type="molecule type" value="Genomic_DNA"/>
</dbReference>
<evidence type="ECO:0000256" key="2">
    <source>
        <dbReference type="ARBA" id="ARBA00023015"/>
    </source>
</evidence>
<comment type="caution">
    <text evidence="6">The sequence shown here is derived from an EMBL/GenBank/DDBJ whole genome shotgun (WGS) entry which is preliminary data.</text>
</comment>
<protein>
    <submittedName>
        <fullName evidence="6">LysR family transcriptional regulator</fullName>
    </submittedName>
</protein>
<reference evidence="6" key="1">
    <citation type="submission" date="2020-06" db="EMBL/GenBank/DDBJ databases">
        <authorList>
            <person name="Dong N."/>
        </authorList>
    </citation>
    <scope>NUCLEOTIDE SEQUENCE</scope>
    <source>
        <strain evidence="6">R1692</strain>
    </source>
</reference>
<comment type="similarity">
    <text evidence="1">Belongs to the LysR transcriptional regulatory family.</text>
</comment>
<dbReference type="SUPFAM" id="SSF46785">
    <property type="entry name" value="Winged helix' DNA-binding domain"/>
    <property type="match status" value="1"/>
</dbReference>
<accession>A0ABT7NKK5</accession>
<dbReference type="Gene3D" id="1.10.10.10">
    <property type="entry name" value="Winged helix-like DNA-binding domain superfamily/Winged helix DNA-binding domain"/>
    <property type="match status" value="1"/>
</dbReference>
<dbReference type="PANTHER" id="PTHR30346">
    <property type="entry name" value="TRANSCRIPTIONAL DUAL REGULATOR HCAR-RELATED"/>
    <property type="match status" value="1"/>
</dbReference>
<organism evidence="6 7">
    <name type="scientific">Sphingobacterium hotanense</name>
    <dbReference type="NCBI Taxonomy" id="649196"/>
    <lineage>
        <taxon>Bacteria</taxon>
        <taxon>Pseudomonadati</taxon>
        <taxon>Bacteroidota</taxon>
        <taxon>Sphingobacteriia</taxon>
        <taxon>Sphingobacteriales</taxon>
        <taxon>Sphingobacteriaceae</taxon>
        <taxon>Sphingobacterium</taxon>
    </lineage>
</organism>